<accession>A0A2N7WC97</accession>
<gene>
    <name evidence="2" type="ORF">C0Z19_04370</name>
</gene>
<comment type="caution">
    <text evidence="2">The sequence shown here is derived from an EMBL/GenBank/DDBJ whole genome shotgun (WGS) entry which is preliminary data.</text>
</comment>
<evidence type="ECO:0000313" key="2">
    <source>
        <dbReference type="EMBL" id="PMS27014.1"/>
    </source>
</evidence>
<feature type="signal peptide" evidence="1">
    <location>
        <begin position="1"/>
        <end position="26"/>
    </location>
</feature>
<organism evidence="2 3">
    <name type="scientific">Trinickia soli</name>
    <dbReference type="NCBI Taxonomy" id="380675"/>
    <lineage>
        <taxon>Bacteria</taxon>
        <taxon>Pseudomonadati</taxon>
        <taxon>Pseudomonadota</taxon>
        <taxon>Betaproteobacteria</taxon>
        <taxon>Burkholderiales</taxon>
        <taxon>Burkholderiaceae</taxon>
        <taxon>Trinickia</taxon>
    </lineage>
</organism>
<dbReference type="RefSeq" id="WP_102608589.1">
    <property type="nucleotide sequence ID" value="NZ_CADIKD010000016.1"/>
</dbReference>
<sequence>MRICYRSSATLLCVLVSGLLPALVFAEPKAAPTAVLSEGALSPTQGSEQREAAVAGLATLAEHLPASPPAARTDRIFNVDDYRTLRDAAIGVGFEMYLVDPQAVLAGKPVDQSLHGSGVWRFVVLAGGKGVGLITVARRDGRWTMVEAGASELADEVMTVAARYARLAPRPQLRFVRCQQAVADLIEVSAPAPAARKSSPVYVPLVSARTAIAESRAGPIAPSSVLSDAELADALRHRLQRGLGDPRFGH</sequence>
<feature type="chain" id="PRO_5014970420" evidence="1">
    <location>
        <begin position="27"/>
        <end position="250"/>
    </location>
</feature>
<dbReference type="AlphaFoldDB" id="A0A2N7WC97"/>
<protein>
    <submittedName>
        <fullName evidence="2">Uncharacterized protein</fullName>
    </submittedName>
</protein>
<dbReference type="EMBL" id="PNYB01000003">
    <property type="protein sequence ID" value="PMS27014.1"/>
    <property type="molecule type" value="Genomic_DNA"/>
</dbReference>
<keyword evidence="3" id="KW-1185">Reference proteome</keyword>
<evidence type="ECO:0000256" key="1">
    <source>
        <dbReference type="SAM" id="SignalP"/>
    </source>
</evidence>
<dbReference type="Proteomes" id="UP000235347">
    <property type="component" value="Unassembled WGS sequence"/>
</dbReference>
<reference evidence="2 3" key="1">
    <citation type="submission" date="2018-01" db="EMBL/GenBank/DDBJ databases">
        <title>Whole genome analyses suggest that Burkholderia sensu lato contains two further novel genera in the rhizoxinica-symbiotica group Mycetohabitans gen. nov., and Trinickia gen. nov.: implications for the evolution of diazotrophy and nodulation in the Burkholderiaceae.</title>
        <authorList>
            <person name="Estrada-de los Santos P."/>
            <person name="Palmer M."/>
            <person name="Chavez-Ramirez B."/>
            <person name="Beukes C."/>
            <person name="Steenkamp E.T."/>
            <person name="Hirsch A.M."/>
            <person name="Manyaka P."/>
            <person name="Maluk M."/>
            <person name="Lafos M."/>
            <person name="Crook M."/>
            <person name="Gross E."/>
            <person name="Simon M.F."/>
            <person name="Bueno dos Reis Junior F."/>
            <person name="Poole P.S."/>
            <person name="Venter S.N."/>
            <person name="James E.K."/>
        </authorList>
    </citation>
    <scope>NUCLEOTIDE SEQUENCE [LARGE SCALE GENOMIC DNA]</scope>
    <source>
        <strain evidence="2 3">GP25-8</strain>
    </source>
</reference>
<proteinExistence type="predicted"/>
<keyword evidence="1" id="KW-0732">Signal</keyword>
<name>A0A2N7WC97_9BURK</name>
<evidence type="ECO:0000313" key="3">
    <source>
        <dbReference type="Proteomes" id="UP000235347"/>
    </source>
</evidence>